<evidence type="ECO:0008006" key="2">
    <source>
        <dbReference type="Google" id="ProtNLM"/>
    </source>
</evidence>
<gene>
    <name evidence="1" type="ORF">H3Bulk41607_000001</name>
</gene>
<proteinExistence type="predicted"/>
<organism evidence="1">
    <name type="scientific">Leviviridae sp</name>
    <dbReference type="NCBI Taxonomy" id="2027243"/>
    <lineage>
        <taxon>Viruses</taxon>
        <taxon>Riboviria</taxon>
        <taxon>Orthornavirae</taxon>
        <taxon>Lenarviricota</taxon>
        <taxon>Leviviricetes</taxon>
        <taxon>Norzivirales</taxon>
        <taxon>Fiersviridae</taxon>
    </lineage>
</organism>
<reference evidence="1" key="1">
    <citation type="submission" date="2019-05" db="EMBL/GenBank/DDBJ databases">
        <title>Metatranscriptomic reconstruction reveals RNA viruses with the potential to shape carbon cycling in soil.</title>
        <authorList>
            <person name="Starr E.P."/>
            <person name="Nuccio E."/>
            <person name="Pett-Ridge J."/>
            <person name="Banfield J.F."/>
            <person name="Firestone M.K."/>
        </authorList>
    </citation>
    <scope>NUCLEOTIDE SEQUENCE</scope>
    <source>
        <strain evidence="1">H3_Bulk_41_scaffold_607</strain>
    </source>
</reference>
<protein>
    <recommendedName>
        <fullName evidence="2">Maturation</fullName>
    </recommendedName>
</protein>
<evidence type="ECO:0000313" key="1">
    <source>
        <dbReference type="EMBL" id="QDH86610.1"/>
    </source>
</evidence>
<name>A0A514CZ19_9VIRU</name>
<feature type="non-terminal residue" evidence="1">
    <location>
        <position position="1"/>
    </location>
</feature>
<dbReference type="EMBL" id="MN032797">
    <property type="protein sequence ID" value="QDH86610.1"/>
    <property type="molecule type" value="Genomic_RNA"/>
</dbReference>
<sequence length="448" mass="50238">PKRATRLAPHESRELMSLIREGGLVSLYRKRQRSVTAPIAVWTDATGVISKGLVLPLSDQTTEDETNNGWNLRNKTLALPTISESQKDAIRRYDYGSEFISTKSSWWHNYDFSKNPAFVGGRTGEVGRMDGVVYPSWSPSTLVALPSTDIQITETMGYGGTAWRNLAPTARQGNLDTFLGELREGLPGIPGSALARSADTVSTLRHSSSEYLNWQFGIRPMISDLKNIARSVLRARDILGQLRHDSGKIVRRRMTFPLIQTVDQSLGSIGFLPSPASWYYSSTKPGTYVSTTEKKYWFSGAFTYVWPSGDRLWDRIKLYEAEARVILGLSPDVSTLWELSKFSWLFDWFADLGDVLSGISITNHDQLVAPHAYIMSHYSSSVDLFSGFALKGQPFFQGRRLLERKMRIRAYPYGFDVPTEGLSAFQTSILVALGINRGPTTRIIKRLK</sequence>
<accession>A0A514CZ19</accession>